<accession>A0A5J4UY29</accession>
<evidence type="ECO:0000313" key="2">
    <source>
        <dbReference type="Proteomes" id="UP000324800"/>
    </source>
</evidence>
<protein>
    <submittedName>
        <fullName evidence="1">Uncharacterized protein</fullName>
    </submittedName>
</protein>
<gene>
    <name evidence="1" type="ORF">EZS28_029340</name>
</gene>
<evidence type="ECO:0000313" key="1">
    <source>
        <dbReference type="EMBL" id="KAA6375133.1"/>
    </source>
</evidence>
<proteinExistence type="predicted"/>
<feature type="non-terminal residue" evidence="1">
    <location>
        <position position="1"/>
    </location>
</feature>
<name>A0A5J4UY29_9EUKA</name>
<dbReference type="EMBL" id="SNRW01011453">
    <property type="protein sequence ID" value="KAA6375133.1"/>
    <property type="molecule type" value="Genomic_DNA"/>
</dbReference>
<organism evidence="1 2">
    <name type="scientific">Streblomastix strix</name>
    <dbReference type="NCBI Taxonomy" id="222440"/>
    <lineage>
        <taxon>Eukaryota</taxon>
        <taxon>Metamonada</taxon>
        <taxon>Preaxostyla</taxon>
        <taxon>Oxymonadida</taxon>
        <taxon>Streblomastigidae</taxon>
        <taxon>Streblomastix</taxon>
    </lineage>
</organism>
<dbReference type="Proteomes" id="UP000324800">
    <property type="component" value="Unassembled WGS sequence"/>
</dbReference>
<reference evidence="1 2" key="1">
    <citation type="submission" date="2019-03" db="EMBL/GenBank/DDBJ databases">
        <title>Single cell metagenomics reveals metabolic interactions within the superorganism composed of flagellate Streblomastix strix and complex community of Bacteroidetes bacteria on its surface.</title>
        <authorList>
            <person name="Treitli S.C."/>
            <person name="Kolisko M."/>
            <person name="Husnik F."/>
            <person name="Keeling P."/>
            <person name="Hampl V."/>
        </authorList>
    </citation>
    <scope>NUCLEOTIDE SEQUENCE [LARGE SCALE GENOMIC DNA]</scope>
    <source>
        <strain evidence="1">ST1C</strain>
    </source>
</reference>
<dbReference type="AlphaFoldDB" id="A0A5J4UY29"/>
<sequence>VAFEPNTDAKNELQLFKILQPSNARKIPYSKIIDYRMNISQEDEKEIYILSIKQLKAGQQDANTPTIGSEIHTADFRGIVSRIYTVSNTKQVGGIAVVSSNEIIPKMLSYNSMINLKGIVFVIPEFALYMNGKLLWKRNSSSTSVNQLPVLTVLCHQLDMECNEKTAKFFLDEKLNEEIEIGVSKLPPDIQVVVLATGFVRVYKSHNTEQKGQKITKLIEWIDLSKQDKDRFGFIAEGDEILNNIPIPEKNFRAITYDEKDGIIRLGWHEVFRWIPTLEGLKIIFEVDLREDIQSNTIRIFCEFEECPIIFVNVPKRLKLYV</sequence>
<comment type="caution">
    <text evidence="1">The sequence shown here is derived from an EMBL/GenBank/DDBJ whole genome shotgun (WGS) entry which is preliminary data.</text>
</comment>